<keyword evidence="8" id="KW-1185">Reference proteome</keyword>
<dbReference type="Pfam" id="PF05825">
    <property type="entry name" value="PSP94"/>
    <property type="match status" value="1"/>
</dbReference>
<organism evidence="7 8">
    <name type="scientific">Chinchilla lanigera</name>
    <name type="common">Long-tailed chinchilla</name>
    <name type="synonym">Chinchilla villidera</name>
    <dbReference type="NCBI Taxonomy" id="34839"/>
    <lineage>
        <taxon>Eukaryota</taxon>
        <taxon>Metazoa</taxon>
        <taxon>Chordata</taxon>
        <taxon>Craniata</taxon>
        <taxon>Vertebrata</taxon>
        <taxon>Euteleostomi</taxon>
        <taxon>Mammalia</taxon>
        <taxon>Eutheria</taxon>
        <taxon>Euarchontoglires</taxon>
        <taxon>Glires</taxon>
        <taxon>Rodentia</taxon>
        <taxon>Hystricomorpha</taxon>
        <taxon>Chinchillidae</taxon>
        <taxon>Chinchilla</taxon>
    </lineage>
</organism>
<comment type="subcellular location">
    <subcellularLocation>
        <location evidence="1 6">Secreted</location>
    </subcellularLocation>
</comment>
<dbReference type="RefSeq" id="XP_005412608.1">
    <property type="nucleotide sequence ID" value="XM_005412551.1"/>
</dbReference>
<feature type="chain" id="PRO_5034519011" description="Beta-microseminoprotein" evidence="6">
    <location>
        <begin position="21"/>
        <end position="113"/>
    </location>
</feature>
<sequence length="113" mass="12531">MKTLLGSLLVLATFMSSCSAHCYLMPTESSESYPPVCKDVDGTIYPVNSTWKTQYCEDCSCSDSGIECCNIASVPIDYDEKKCHAIFHPENCTYHVVDRKDPGKACAVTTWML</sequence>
<keyword evidence="4 6" id="KW-0732">Signal</keyword>
<evidence type="ECO:0000313" key="7">
    <source>
        <dbReference type="Ensembl" id="ENSCLAP00000000466.1"/>
    </source>
</evidence>
<evidence type="ECO:0000256" key="6">
    <source>
        <dbReference type="RuleBase" id="RU364124"/>
    </source>
</evidence>
<dbReference type="PROSITE" id="PS51257">
    <property type="entry name" value="PROKAR_LIPOPROTEIN"/>
    <property type="match status" value="1"/>
</dbReference>
<keyword evidence="5" id="KW-1015">Disulfide bond</keyword>
<dbReference type="OrthoDB" id="6076852at2759"/>
<evidence type="ECO:0000256" key="2">
    <source>
        <dbReference type="ARBA" id="ARBA00010352"/>
    </source>
</evidence>
<dbReference type="Ensembl" id="ENSCLAT00000000495.1">
    <property type="protein sequence ID" value="ENSCLAP00000000466.1"/>
    <property type="gene ID" value="ENSCLAG00000000383.1"/>
</dbReference>
<dbReference type="OMA" id="ETEIICC"/>
<dbReference type="PANTHER" id="PTHR10500:SF8">
    <property type="entry name" value="BETA-MICROSEMINOPROTEIN"/>
    <property type="match status" value="1"/>
</dbReference>
<dbReference type="AlphaFoldDB" id="A0A8C2YI66"/>
<dbReference type="PANTHER" id="PTHR10500">
    <property type="entry name" value="BETA-MICROSEMINOPROTEIN"/>
    <property type="match status" value="1"/>
</dbReference>
<dbReference type="Gene3D" id="2.10.70.10">
    <property type="entry name" value="Complement Module, domain 1"/>
    <property type="match status" value="1"/>
</dbReference>
<evidence type="ECO:0000256" key="3">
    <source>
        <dbReference type="ARBA" id="ARBA00022525"/>
    </source>
</evidence>
<dbReference type="InterPro" id="IPR008735">
    <property type="entry name" value="PSP94"/>
</dbReference>
<name>A0A8C2YI66_CHILA</name>
<reference evidence="7" key="1">
    <citation type="submission" date="2025-08" db="UniProtKB">
        <authorList>
            <consortium name="Ensembl"/>
        </authorList>
    </citation>
    <scope>IDENTIFICATION</scope>
</reference>
<dbReference type="Proteomes" id="UP000694398">
    <property type="component" value="Unassembled WGS sequence"/>
</dbReference>
<comment type="similarity">
    <text evidence="2 6">Belongs to the beta-microseminoprotein family.</text>
</comment>
<evidence type="ECO:0000256" key="5">
    <source>
        <dbReference type="ARBA" id="ARBA00023157"/>
    </source>
</evidence>
<dbReference type="GeneID" id="102023961"/>
<dbReference type="GO" id="GO:0005576">
    <property type="term" value="C:extracellular region"/>
    <property type="evidence" value="ECO:0007669"/>
    <property type="project" value="UniProtKB-SubCell"/>
</dbReference>
<reference evidence="7" key="2">
    <citation type="submission" date="2025-09" db="UniProtKB">
        <authorList>
            <consortium name="Ensembl"/>
        </authorList>
    </citation>
    <scope>IDENTIFICATION</scope>
</reference>
<keyword evidence="3 6" id="KW-0964">Secreted</keyword>
<evidence type="ECO:0000313" key="8">
    <source>
        <dbReference type="Proteomes" id="UP000694398"/>
    </source>
</evidence>
<dbReference type="GeneTree" id="ENSGT00940000154371"/>
<evidence type="ECO:0000256" key="4">
    <source>
        <dbReference type="ARBA" id="ARBA00022729"/>
    </source>
</evidence>
<protein>
    <recommendedName>
        <fullName evidence="6">Beta-microseminoprotein</fullName>
    </recommendedName>
</protein>
<accession>A0A8C2YI66</accession>
<proteinExistence type="inferred from homology"/>
<feature type="signal peptide" evidence="6">
    <location>
        <begin position="1"/>
        <end position="20"/>
    </location>
</feature>
<dbReference type="Gene3D" id="2.20.25.590">
    <property type="match status" value="1"/>
</dbReference>
<evidence type="ECO:0000256" key="1">
    <source>
        <dbReference type="ARBA" id="ARBA00004613"/>
    </source>
</evidence>
<gene>
    <name evidence="7" type="primary">LOC102023961</name>
</gene>